<name>A0ABX7SKM3_9CAUL</name>
<keyword evidence="4" id="KW-1185">Reference proteome</keyword>
<comment type="similarity">
    <text evidence="1">Belongs to the SDHAF4 family.</text>
</comment>
<evidence type="ECO:0000256" key="2">
    <source>
        <dbReference type="SAM" id="MobiDB-lite"/>
    </source>
</evidence>
<sequence length="128" mass="14232">MNRAVITASRAKVLRWFIGSGRRQGWRRSPEALFEALHSRPQGRPPVTEQPTSPITDAVEETPAFNADVPHATSERPLSEAARRALLEAAERRNAAEVQVPDQEHGGPRGPEPTRYGDWEKKGLAIDF</sequence>
<organism evidence="3 4">
    <name type="scientific">Brevundimonas pondensis</name>
    <dbReference type="NCBI Taxonomy" id="2774189"/>
    <lineage>
        <taxon>Bacteria</taxon>
        <taxon>Pseudomonadati</taxon>
        <taxon>Pseudomonadota</taxon>
        <taxon>Alphaproteobacteria</taxon>
        <taxon>Caulobacterales</taxon>
        <taxon>Caulobacteraceae</taxon>
        <taxon>Brevundimonas</taxon>
    </lineage>
</organism>
<dbReference type="Proteomes" id="UP000663942">
    <property type="component" value="Chromosome"/>
</dbReference>
<accession>A0ABX7SKM3</accession>
<protein>
    <submittedName>
        <fullName evidence="3">DUF1674 domain-containing protein</fullName>
    </submittedName>
</protein>
<dbReference type="InterPro" id="IPR012875">
    <property type="entry name" value="SDHF4"/>
</dbReference>
<feature type="compositionally biased region" description="Basic and acidic residues" evidence="2">
    <location>
        <begin position="115"/>
        <end position="128"/>
    </location>
</feature>
<feature type="region of interest" description="Disordered" evidence="2">
    <location>
        <begin position="91"/>
        <end position="128"/>
    </location>
</feature>
<proteinExistence type="inferred from homology"/>
<dbReference type="Pfam" id="PF07896">
    <property type="entry name" value="DUF1674"/>
    <property type="match status" value="1"/>
</dbReference>
<evidence type="ECO:0000313" key="4">
    <source>
        <dbReference type="Proteomes" id="UP000663942"/>
    </source>
</evidence>
<evidence type="ECO:0000313" key="3">
    <source>
        <dbReference type="EMBL" id="QTC87593.1"/>
    </source>
</evidence>
<dbReference type="EMBL" id="CP062006">
    <property type="protein sequence ID" value="QTC87593.1"/>
    <property type="molecule type" value="Genomic_DNA"/>
</dbReference>
<dbReference type="PANTHER" id="PTHR28524">
    <property type="entry name" value="SUCCINATE DEHYDROGENASE ASSEMBLY FACTOR 4, MITOCHONDRIAL"/>
    <property type="match status" value="1"/>
</dbReference>
<dbReference type="PANTHER" id="PTHR28524:SF3">
    <property type="entry name" value="SUCCINATE DEHYDROGENASE ASSEMBLY FACTOR 4, MITOCHONDRIAL"/>
    <property type="match status" value="1"/>
</dbReference>
<evidence type="ECO:0000256" key="1">
    <source>
        <dbReference type="ARBA" id="ARBA00005701"/>
    </source>
</evidence>
<gene>
    <name evidence="3" type="ORF">IFE19_16170</name>
</gene>
<reference evidence="3 4" key="1">
    <citation type="submission" date="2020-09" db="EMBL/GenBank/DDBJ databases">
        <title>Brevundimonas sp. LVF1 isolated from an oligotrophic pond in Goettingen, Germany.</title>
        <authorList>
            <person name="Friedrich I."/>
            <person name="Klassen A."/>
            <person name="Neubauer H."/>
            <person name="Schneider D."/>
            <person name="Hertel R."/>
            <person name="Daniel R."/>
        </authorList>
    </citation>
    <scope>NUCLEOTIDE SEQUENCE [LARGE SCALE GENOMIC DNA]</scope>
    <source>
        <strain evidence="3 4">LVF1</strain>
    </source>
</reference>